<proteinExistence type="predicted"/>
<reference evidence="1 2" key="1">
    <citation type="submission" date="2010-10" db="EMBL/GenBank/DDBJ databases">
        <authorList>
            <person name="Chen C."/>
            <person name="Kittichotirat W."/>
            <person name="Asikainen S."/>
            <person name="Bumgarner R."/>
        </authorList>
    </citation>
    <scope>NUCLEOTIDE SEQUENCE [LARGE SCALE GENOMIC DNA]</scope>
    <source>
        <strain evidence="1 2">SC1083</strain>
    </source>
</reference>
<dbReference type="SUPFAM" id="SSF56752">
    <property type="entry name" value="D-aminoacid aminotransferase-like PLP-dependent enzymes"/>
    <property type="match status" value="1"/>
</dbReference>
<dbReference type="EMBL" id="AEJM01000010">
    <property type="protein sequence ID" value="EGY34866.1"/>
    <property type="molecule type" value="Genomic_DNA"/>
</dbReference>
<comment type="caution">
    <text evidence="1">The sequence shown here is derived from an EMBL/GenBank/DDBJ whole genome shotgun (WGS) entry which is preliminary data.</text>
</comment>
<dbReference type="InterPro" id="IPR036038">
    <property type="entry name" value="Aminotransferase-like"/>
</dbReference>
<evidence type="ECO:0000313" key="1">
    <source>
        <dbReference type="EMBL" id="EGY34866.1"/>
    </source>
</evidence>
<dbReference type="InterPro" id="IPR001544">
    <property type="entry name" value="Aminotrans_IV"/>
</dbReference>
<dbReference type="Gene3D" id="3.30.470.10">
    <property type="match status" value="1"/>
</dbReference>
<sequence length="195" mass="22572">MEFPLFETLAIAKGKVRNIEHHQQRYERSLQAFYGKSAVVFPNVFQLAEQIQVPTALRAEPLIRCRIDYNAEQILCRYFPYTRKTYRTFKPIVCDHIDYGLKYTDRTLLNDLLAQKGDCDEIMIIKNGYVTDCSIGNLIFRKNTQWFTPDTPLLEGTQRAALLAQGRIKVRSILATDLHLFDEVRLINALNGLDN</sequence>
<dbReference type="SMR" id="G4A6A1"/>
<dbReference type="PATRIC" id="fig|907488.3.peg.335"/>
<evidence type="ECO:0000313" key="2">
    <source>
        <dbReference type="Proteomes" id="UP000005508"/>
    </source>
</evidence>
<gene>
    <name evidence="1" type="ORF">SC1083_0341</name>
</gene>
<dbReference type="Pfam" id="PF01063">
    <property type="entry name" value="Aminotran_4"/>
    <property type="match status" value="1"/>
</dbReference>
<protein>
    <submittedName>
        <fullName evidence="1">Chorismate binding enzyme, putative</fullName>
    </submittedName>
</protein>
<dbReference type="Gene3D" id="3.20.10.10">
    <property type="entry name" value="D-amino Acid Aminotransferase, subunit A, domain 2"/>
    <property type="match status" value="1"/>
</dbReference>
<accession>G4A6A1</accession>
<dbReference type="GO" id="GO:0003824">
    <property type="term" value="F:catalytic activity"/>
    <property type="evidence" value="ECO:0007669"/>
    <property type="project" value="InterPro"/>
</dbReference>
<dbReference type="AlphaFoldDB" id="G4A6A1"/>
<dbReference type="InterPro" id="IPR043132">
    <property type="entry name" value="BCAT-like_C"/>
</dbReference>
<dbReference type="RefSeq" id="WP_005555956.1">
    <property type="nucleotide sequence ID" value="NZ_AEJM01000010.1"/>
</dbReference>
<dbReference type="InterPro" id="IPR043131">
    <property type="entry name" value="BCAT-like_N"/>
</dbReference>
<organism evidence="1 2">
    <name type="scientific">Aggregatibacter actinomycetemcomitans serotype e str. SC1083</name>
    <dbReference type="NCBI Taxonomy" id="907488"/>
    <lineage>
        <taxon>Bacteria</taxon>
        <taxon>Pseudomonadati</taxon>
        <taxon>Pseudomonadota</taxon>
        <taxon>Gammaproteobacteria</taxon>
        <taxon>Pasteurellales</taxon>
        <taxon>Pasteurellaceae</taxon>
        <taxon>Aggregatibacter</taxon>
    </lineage>
</organism>
<dbReference type="Proteomes" id="UP000005508">
    <property type="component" value="Unassembled WGS sequence"/>
</dbReference>
<name>G4A6A1_AGGAC</name>